<evidence type="ECO:0000313" key="4">
    <source>
        <dbReference type="Proteomes" id="UP000327157"/>
    </source>
</evidence>
<reference evidence="4" key="2">
    <citation type="submission" date="2019-10" db="EMBL/GenBank/DDBJ databases">
        <title>A de novo genome assembly of a pear dwarfing rootstock.</title>
        <authorList>
            <person name="Wang F."/>
            <person name="Wang J."/>
            <person name="Li S."/>
            <person name="Zhang Y."/>
            <person name="Fang M."/>
            <person name="Ma L."/>
            <person name="Zhao Y."/>
            <person name="Jiang S."/>
        </authorList>
    </citation>
    <scope>NUCLEOTIDE SEQUENCE [LARGE SCALE GENOMIC DNA]</scope>
</reference>
<evidence type="ECO:0000256" key="1">
    <source>
        <dbReference type="ARBA" id="ARBA00022723"/>
    </source>
</evidence>
<dbReference type="EMBL" id="SMOL01000231">
    <property type="protein sequence ID" value="KAB2622771.1"/>
    <property type="molecule type" value="Genomic_DNA"/>
</dbReference>
<evidence type="ECO:0000313" key="3">
    <source>
        <dbReference type="EMBL" id="KAB2622771.1"/>
    </source>
</evidence>
<keyword evidence="2" id="KW-0812">Transmembrane</keyword>
<sequence length="111" mass="11898">MPKGMDKFELALQFGILASAVACPCALGLATPTAVMVATEKGALQVFLSRVEMYSKRLISCFIILVCFGGSVSGSVGDKMVLVGNKRLMQENNVEVGPEVDKYVSEHENLV</sequence>
<dbReference type="AlphaFoldDB" id="A0A5N5H9C4"/>
<dbReference type="PROSITE" id="PS51257">
    <property type="entry name" value="PROKAR_LIPOPROTEIN"/>
    <property type="match status" value="1"/>
</dbReference>
<dbReference type="PANTHER" id="PTHR46594">
    <property type="entry name" value="P-TYPE CATION-TRANSPORTING ATPASE"/>
    <property type="match status" value="1"/>
</dbReference>
<dbReference type="InterPro" id="IPR023299">
    <property type="entry name" value="ATPase_P-typ_cyto_dom_N"/>
</dbReference>
<proteinExistence type="predicted"/>
<organism evidence="3 4">
    <name type="scientific">Pyrus ussuriensis x Pyrus communis</name>
    <dbReference type="NCBI Taxonomy" id="2448454"/>
    <lineage>
        <taxon>Eukaryota</taxon>
        <taxon>Viridiplantae</taxon>
        <taxon>Streptophyta</taxon>
        <taxon>Embryophyta</taxon>
        <taxon>Tracheophyta</taxon>
        <taxon>Spermatophyta</taxon>
        <taxon>Magnoliopsida</taxon>
        <taxon>eudicotyledons</taxon>
        <taxon>Gunneridae</taxon>
        <taxon>Pentapetalae</taxon>
        <taxon>rosids</taxon>
        <taxon>fabids</taxon>
        <taxon>Rosales</taxon>
        <taxon>Rosaceae</taxon>
        <taxon>Amygdaloideae</taxon>
        <taxon>Maleae</taxon>
        <taxon>Pyrus</taxon>
    </lineage>
</organism>
<keyword evidence="2" id="KW-1133">Transmembrane helix</keyword>
<keyword evidence="4" id="KW-1185">Reference proteome</keyword>
<dbReference type="Proteomes" id="UP000327157">
    <property type="component" value="Chromosome 4"/>
</dbReference>
<dbReference type="GO" id="GO:0000166">
    <property type="term" value="F:nucleotide binding"/>
    <property type="evidence" value="ECO:0007669"/>
    <property type="project" value="InterPro"/>
</dbReference>
<dbReference type="GO" id="GO:0046872">
    <property type="term" value="F:metal ion binding"/>
    <property type="evidence" value="ECO:0007669"/>
    <property type="project" value="UniProtKB-KW"/>
</dbReference>
<protein>
    <submittedName>
        <fullName evidence="3">Copper-transporting ATPase 1-like</fullName>
    </submittedName>
</protein>
<dbReference type="PANTHER" id="PTHR46594:SF2">
    <property type="entry name" value="COPPER-TRANSPORTING ATPASE HMA4"/>
    <property type="match status" value="1"/>
</dbReference>
<reference evidence="3 4" key="3">
    <citation type="submission" date="2019-11" db="EMBL/GenBank/DDBJ databases">
        <title>A de novo genome assembly of a pear dwarfing rootstock.</title>
        <authorList>
            <person name="Wang F."/>
            <person name="Wang J."/>
            <person name="Li S."/>
            <person name="Zhang Y."/>
            <person name="Fang M."/>
            <person name="Ma L."/>
            <person name="Zhao Y."/>
            <person name="Jiang S."/>
        </authorList>
    </citation>
    <scope>NUCLEOTIDE SEQUENCE [LARGE SCALE GENOMIC DNA]</scope>
    <source>
        <strain evidence="3">S2</strain>
        <tissue evidence="3">Leaf</tissue>
    </source>
</reference>
<dbReference type="OrthoDB" id="432719at2759"/>
<keyword evidence="2" id="KW-0472">Membrane</keyword>
<dbReference type="Gene3D" id="3.40.1110.10">
    <property type="entry name" value="Calcium-transporting ATPase, cytoplasmic domain N"/>
    <property type="match status" value="1"/>
</dbReference>
<comment type="caution">
    <text evidence="3">The sequence shown here is derived from an EMBL/GenBank/DDBJ whole genome shotgun (WGS) entry which is preliminary data.</text>
</comment>
<feature type="transmembrane region" description="Helical" evidence="2">
    <location>
        <begin position="54"/>
        <end position="77"/>
    </location>
</feature>
<gene>
    <name evidence="3" type="ORF">D8674_024953</name>
</gene>
<reference evidence="3 4" key="1">
    <citation type="submission" date="2019-09" db="EMBL/GenBank/DDBJ databases">
        <authorList>
            <person name="Ou C."/>
        </authorList>
    </citation>
    <scope>NUCLEOTIDE SEQUENCE [LARGE SCALE GENOMIC DNA]</scope>
    <source>
        <strain evidence="3">S2</strain>
        <tissue evidence="3">Leaf</tissue>
    </source>
</reference>
<evidence type="ECO:0000256" key="2">
    <source>
        <dbReference type="SAM" id="Phobius"/>
    </source>
</evidence>
<accession>A0A5N5H9C4</accession>
<name>A0A5N5H9C4_9ROSA</name>
<keyword evidence="1" id="KW-0479">Metal-binding</keyword>